<keyword evidence="2" id="KW-1185">Reference proteome</keyword>
<accession>A0ABW1KYF2</accession>
<evidence type="ECO:0000313" key="2">
    <source>
        <dbReference type="Proteomes" id="UP001596116"/>
    </source>
</evidence>
<dbReference type="Proteomes" id="UP001596116">
    <property type="component" value="Unassembled WGS sequence"/>
</dbReference>
<evidence type="ECO:0000313" key="1">
    <source>
        <dbReference type="EMBL" id="MFC6035687.1"/>
    </source>
</evidence>
<dbReference type="RefSeq" id="WP_379878822.1">
    <property type="nucleotide sequence ID" value="NZ_JBHPON010000001.1"/>
</dbReference>
<name>A0ABW1KYF2_9PROT</name>
<reference evidence="1 2" key="1">
    <citation type="submission" date="2024-09" db="EMBL/GenBank/DDBJ databases">
        <authorList>
            <person name="Zhang Z.-H."/>
        </authorList>
    </citation>
    <scope>NUCLEOTIDE SEQUENCE [LARGE SCALE GENOMIC DNA]</scope>
    <source>
        <strain evidence="1 2">HHTR114</strain>
    </source>
</reference>
<sequence length="70" mass="8145">MKKSKPFIIDPTFEELSCYIDGELPEEQLRAIDDWLVEHPKALERLLKLRQIEGELRNAVKNKKSAPPDN</sequence>
<protein>
    <submittedName>
        <fullName evidence="1">Anti-sigma factor family protein</fullName>
    </submittedName>
</protein>
<proteinExistence type="predicted"/>
<organism evidence="1 2">
    <name type="scientific">Hyphococcus aureus</name>
    <dbReference type="NCBI Taxonomy" id="2666033"/>
    <lineage>
        <taxon>Bacteria</taxon>
        <taxon>Pseudomonadati</taxon>
        <taxon>Pseudomonadota</taxon>
        <taxon>Alphaproteobacteria</taxon>
        <taxon>Parvularculales</taxon>
        <taxon>Parvularculaceae</taxon>
        <taxon>Hyphococcus</taxon>
    </lineage>
</organism>
<comment type="caution">
    <text evidence="1">The sequence shown here is derived from an EMBL/GenBank/DDBJ whole genome shotgun (WGS) entry which is preliminary data.</text>
</comment>
<dbReference type="EMBL" id="JBHPON010000001">
    <property type="protein sequence ID" value="MFC6035687.1"/>
    <property type="molecule type" value="Genomic_DNA"/>
</dbReference>
<gene>
    <name evidence="1" type="ORF">ACFMB1_09050</name>
</gene>